<comment type="similarity">
    <text evidence="1">Belongs to the pseudouridine synthase RluA family.</text>
</comment>
<evidence type="ECO:0008006" key="6">
    <source>
        <dbReference type="Google" id="ProtNLM"/>
    </source>
</evidence>
<dbReference type="Proteomes" id="UP000654075">
    <property type="component" value="Unassembled WGS sequence"/>
</dbReference>
<evidence type="ECO:0000313" key="3">
    <source>
        <dbReference type="EMBL" id="CAE8586863.1"/>
    </source>
</evidence>
<gene>
    <name evidence="3" type="ORF">PGLA1383_LOCUS5709</name>
    <name evidence="4" type="ORF">PGLA2088_LOCUS38410</name>
</gene>
<dbReference type="OrthoDB" id="430160at2759"/>
<evidence type="ECO:0000256" key="1">
    <source>
        <dbReference type="ARBA" id="ARBA00010876"/>
    </source>
</evidence>
<name>A0A813DMK4_POLGL</name>
<organism evidence="3 5">
    <name type="scientific">Polarella glacialis</name>
    <name type="common">Dinoflagellate</name>
    <dbReference type="NCBI Taxonomy" id="89957"/>
    <lineage>
        <taxon>Eukaryota</taxon>
        <taxon>Sar</taxon>
        <taxon>Alveolata</taxon>
        <taxon>Dinophyceae</taxon>
        <taxon>Suessiales</taxon>
        <taxon>Suessiaceae</taxon>
        <taxon>Polarella</taxon>
    </lineage>
</organism>
<sequence length="400" mass="44544">MFKWQDHARREFGSVACVKERVGLPAVSKYSVLRHWLVPAKGRFAFWGRDRWFSLVQLRILTGRTHQIRLHMAFLGHPLVGDIKYNAQRFEDDKALVPRIFLHCLRMEFQDLDGSTFVAASDLAPDLQVVLAQMQSSSASEQEPMSGSSSSKHFCKQRLFPGFAQLLAKSSPPKPSAGAAEATRRIVHFCNICGEWEVSERAVLQRGRKSALYWRVRQHQGPDDITSEQNEKADTESWGQPVLWVPTELQEEVEDAVTPSANPIPEQKPLEEPGSSGMREKDDLPPAWGALGSEWAWAHDGSRPNGWIRMLTGGILATKWGGGTWQVANSPPRAGEEATPPLLIATFGSDQHVLRLDPANGTGARSFNVVAKQRTTDGKPLDQEFAELTKSCCPTRGWLS</sequence>
<feature type="region of interest" description="Disordered" evidence="2">
    <location>
        <begin position="257"/>
        <end position="280"/>
    </location>
</feature>
<dbReference type="SUPFAM" id="SSF55120">
    <property type="entry name" value="Pseudouridine synthase"/>
    <property type="match status" value="1"/>
</dbReference>
<dbReference type="InterPro" id="IPR020103">
    <property type="entry name" value="PsdUridine_synth_cat_dom_sf"/>
</dbReference>
<comment type="caution">
    <text evidence="3">The sequence shown here is derived from an EMBL/GenBank/DDBJ whole genome shotgun (WGS) entry which is preliminary data.</text>
</comment>
<dbReference type="CDD" id="cd02869">
    <property type="entry name" value="PseudoU_synth_RluA_like"/>
    <property type="match status" value="1"/>
</dbReference>
<dbReference type="Gene3D" id="3.30.2350.10">
    <property type="entry name" value="Pseudouridine synthase"/>
    <property type="match status" value="1"/>
</dbReference>
<dbReference type="GO" id="GO:0003723">
    <property type="term" value="F:RNA binding"/>
    <property type="evidence" value="ECO:0007669"/>
    <property type="project" value="InterPro"/>
</dbReference>
<dbReference type="AlphaFoldDB" id="A0A813DMK4"/>
<evidence type="ECO:0000313" key="4">
    <source>
        <dbReference type="EMBL" id="CAE8715215.1"/>
    </source>
</evidence>
<dbReference type="GO" id="GO:0009982">
    <property type="term" value="F:pseudouridine synthase activity"/>
    <property type="evidence" value="ECO:0007669"/>
    <property type="project" value="InterPro"/>
</dbReference>
<dbReference type="InterPro" id="IPR050188">
    <property type="entry name" value="RluA_PseudoU_synthase"/>
</dbReference>
<dbReference type="PANTHER" id="PTHR21600:SF87">
    <property type="entry name" value="RNA PSEUDOURIDYLATE SYNTHASE DOMAIN-CONTAINING PROTEIN 1"/>
    <property type="match status" value="1"/>
</dbReference>
<protein>
    <recommendedName>
        <fullName evidence="6">Pseudouridine synthase RsuA/RluA-like domain-containing protein</fullName>
    </recommendedName>
</protein>
<dbReference type="InterPro" id="IPR006145">
    <property type="entry name" value="PsdUridine_synth_RsuA/RluA"/>
</dbReference>
<dbReference type="EMBL" id="CAJNNV010002252">
    <property type="protein sequence ID" value="CAE8586863.1"/>
    <property type="molecule type" value="Genomic_DNA"/>
</dbReference>
<dbReference type="Proteomes" id="UP000626109">
    <property type="component" value="Unassembled WGS sequence"/>
</dbReference>
<proteinExistence type="inferred from homology"/>
<evidence type="ECO:0000313" key="5">
    <source>
        <dbReference type="Proteomes" id="UP000654075"/>
    </source>
</evidence>
<evidence type="ECO:0000256" key="2">
    <source>
        <dbReference type="SAM" id="MobiDB-lite"/>
    </source>
</evidence>
<reference evidence="3" key="1">
    <citation type="submission" date="2021-02" db="EMBL/GenBank/DDBJ databases">
        <authorList>
            <person name="Dougan E. K."/>
            <person name="Rhodes N."/>
            <person name="Thang M."/>
            <person name="Chan C."/>
        </authorList>
    </citation>
    <scope>NUCLEOTIDE SEQUENCE</scope>
</reference>
<dbReference type="EMBL" id="CAJNNW010032740">
    <property type="protein sequence ID" value="CAE8715215.1"/>
    <property type="molecule type" value="Genomic_DNA"/>
</dbReference>
<keyword evidence="5" id="KW-1185">Reference proteome</keyword>
<dbReference type="PANTHER" id="PTHR21600">
    <property type="entry name" value="MITOCHONDRIAL RNA PSEUDOURIDINE SYNTHASE"/>
    <property type="match status" value="1"/>
</dbReference>
<accession>A0A813DMK4</accession>
<dbReference type="GO" id="GO:0000455">
    <property type="term" value="P:enzyme-directed rRNA pseudouridine synthesis"/>
    <property type="evidence" value="ECO:0007669"/>
    <property type="project" value="TreeGrafter"/>
</dbReference>